<reference evidence="1" key="2">
    <citation type="submission" date="2021-02" db="EMBL/GenBank/DDBJ databases">
        <title>Aspergillus chevalieri M1 genome sequence.</title>
        <authorList>
            <person name="Kadooka C."/>
            <person name="Mori K."/>
            <person name="Futagami T."/>
        </authorList>
    </citation>
    <scope>NUCLEOTIDE SEQUENCE</scope>
    <source>
        <strain evidence="1">M1</strain>
    </source>
</reference>
<dbReference type="PANTHER" id="PTHR43510">
    <property type="entry name" value="AMINOTRANSFERASE FUNCTION, HYPOTHETICAL (EUROFUNG)"/>
    <property type="match status" value="1"/>
</dbReference>
<name>A0A7R7VJS2_ASPCH</name>
<dbReference type="EMBL" id="AP024417">
    <property type="protein sequence ID" value="BCR86008.1"/>
    <property type="molecule type" value="Genomic_DNA"/>
</dbReference>
<evidence type="ECO:0008006" key="3">
    <source>
        <dbReference type="Google" id="ProtNLM"/>
    </source>
</evidence>
<gene>
    <name evidence="1" type="ORF">ACHE_21466A</name>
</gene>
<dbReference type="Proteomes" id="UP000637239">
    <property type="component" value="Chromosome 2"/>
</dbReference>
<dbReference type="InterPro" id="IPR015422">
    <property type="entry name" value="PyrdxlP-dep_Trfase_small"/>
</dbReference>
<dbReference type="GeneID" id="66980367"/>
<dbReference type="InterPro" id="IPR015424">
    <property type="entry name" value="PyrdxlP-dep_Trfase"/>
</dbReference>
<dbReference type="RefSeq" id="XP_043134530.1">
    <property type="nucleotide sequence ID" value="XM_043275552.1"/>
</dbReference>
<organism evidence="1 2">
    <name type="scientific">Aspergillus chevalieri</name>
    <name type="common">Eurotium chevalieri</name>
    <dbReference type="NCBI Taxonomy" id="182096"/>
    <lineage>
        <taxon>Eukaryota</taxon>
        <taxon>Fungi</taxon>
        <taxon>Dikarya</taxon>
        <taxon>Ascomycota</taxon>
        <taxon>Pezizomycotina</taxon>
        <taxon>Eurotiomycetes</taxon>
        <taxon>Eurotiomycetidae</taxon>
        <taxon>Eurotiales</taxon>
        <taxon>Aspergillaceae</taxon>
        <taxon>Aspergillus</taxon>
        <taxon>Aspergillus subgen. Aspergillus</taxon>
    </lineage>
</organism>
<dbReference type="PANTHER" id="PTHR43510:SF1">
    <property type="entry name" value="AMINOTRANSFERASE FUNCTION, HYPOTHETICAL (EUROFUNG)"/>
    <property type="match status" value="1"/>
</dbReference>
<reference evidence="1" key="1">
    <citation type="submission" date="2021-01" db="EMBL/GenBank/DDBJ databases">
        <authorList>
            <consortium name="Aspergillus chevalieri M1 genome sequencing consortium"/>
            <person name="Kazuki M."/>
            <person name="Futagami T."/>
        </authorList>
    </citation>
    <scope>NUCLEOTIDE SEQUENCE</scope>
    <source>
        <strain evidence="1">M1</strain>
    </source>
</reference>
<keyword evidence="2" id="KW-1185">Reference proteome</keyword>
<evidence type="ECO:0000313" key="2">
    <source>
        <dbReference type="Proteomes" id="UP000637239"/>
    </source>
</evidence>
<dbReference type="AlphaFoldDB" id="A0A7R7VJS2"/>
<protein>
    <recommendedName>
        <fullName evidence="3">Aminotransferase class I/classII domain-containing protein</fullName>
    </recommendedName>
</protein>
<sequence>MDAIDAFASEFKWAVSWTRPLAGTTAFVKFVNRDGRPINDVVFCQRLQEQVEVMLVPGSGWFGGGINFRGYVRIGYVQEPQTLLNGLQALRQFMRNDYEKLSVA</sequence>
<evidence type="ECO:0000313" key="1">
    <source>
        <dbReference type="EMBL" id="BCR86008.1"/>
    </source>
</evidence>
<dbReference type="KEGG" id="ache:ACHE_21466A"/>
<dbReference type="SUPFAM" id="SSF53383">
    <property type="entry name" value="PLP-dependent transferases"/>
    <property type="match status" value="1"/>
</dbReference>
<proteinExistence type="predicted"/>
<accession>A0A7R7VJS2</accession>
<dbReference type="Gene3D" id="3.90.1150.10">
    <property type="entry name" value="Aspartate Aminotransferase, domain 1"/>
    <property type="match status" value="1"/>
</dbReference>